<organism evidence="1 2">
    <name type="scientific">Echria macrotheca</name>
    <dbReference type="NCBI Taxonomy" id="438768"/>
    <lineage>
        <taxon>Eukaryota</taxon>
        <taxon>Fungi</taxon>
        <taxon>Dikarya</taxon>
        <taxon>Ascomycota</taxon>
        <taxon>Pezizomycotina</taxon>
        <taxon>Sordariomycetes</taxon>
        <taxon>Sordariomycetidae</taxon>
        <taxon>Sordariales</taxon>
        <taxon>Schizotheciaceae</taxon>
        <taxon>Echria</taxon>
    </lineage>
</organism>
<name>A0AAJ0F732_9PEZI</name>
<gene>
    <name evidence="1" type="ORF">QBC47DRAFT_360014</name>
</gene>
<dbReference type="Proteomes" id="UP001239445">
    <property type="component" value="Unassembled WGS sequence"/>
</dbReference>
<evidence type="ECO:0000313" key="1">
    <source>
        <dbReference type="EMBL" id="KAK1756312.1"/>
    </source>
</evidence>
<sequence length="196" mass="21997">MATTHDAAARRARVIHMLATPADLGGPNLSAADAEALLEETRVTVCEDLFAANVAPFQVTASYFDAVSYRYIYAKFGKLSEFPWEPECLKPTPGAWSERYRLFCERRVAEDADRARQEMIARFRALATSGPDKAEAGQEIEIVADPHWSWHAFPRPTGRAAFPNMPVEPHEEPLYPLNTPILTEEHYGLDEIEHSP</sequence>
<accession>A0AAJ0F732</accession>
<reference evidence="1" key="1">
    <citation type="submission" date="2023-06" db="EMBL/GenBank/DDBJ databases">
        <title>Genome-scale phylogeny and comparative genomics of the fungal order Sordariales.</title>
        <authorList>
            <consortium name="Lawrence Berkeley National Laboratory"/>
            <person name="Hensen N."/>
            <person name="Bonometti L."/>
            <person name="Westerberg I."/>
            <person name="Brannstrom I.O."/>
            <person name="Guillou S."/>
            <person name="Cros-Aarteil S."/>
            <person name="Calhoun S."/>
            <person name="Haridas S."/>
            <person name="Kuo A."/>
            <person name="Mondo S."/>
            <person name="Pangilinan J."/>
            <person name="Riley R."/>
            <person name="Labutti K."/>
            <person name="Andreopoulos B."/>
            <person name="Lipzen A."/>
            <person name="Chen C."/>
            <person name="Yanf M."/>
            <person name="Daum C."/>
            <person name="Ng V."/>
            <person name="Clum A."/>
            <person name="Steindorff A."/>
            <person name="Ohm R."/>
            <person name="Martin F."/>
            <person name="Silar P."/>
            <person name="Natvig D."/>
            <person name="Lalanne C."/>
            <person name="Gautier V."/>
            <person name="Ament-Velasquez S.L."/>
            <person name="Kruys A."/>
            <person name="Hutchinson M.I."/>
            <person name="Powell A.J."/>
            <person name="Barry K."/>
            <person name="Miller A.N."/>
            <person name="Grigoriev I.V."/>
            <person name="Debuchy R."/>
            <person name="Gladieux P."/>
            <person name="Thoren M.H."/>
            <person name="Johannesson H."/>
        </authorList>
    </citation>
    <scope>NUCLEOTIDE SEQUENCE</scope>
    <source>
        <strain evidence="1">PSN4</strain>
    </source>
</reference>
<protein>
    <submittedName>
        <fullName evidence="1">Uncharacterized protein</fullName>
    </submittedName>
</protein>
<evidence type="ECO:0000313" key="2">
    <source>
        <dbReference type="Proteomes" id="UP001239445"/>
    </source>
</evidence>
<dbReference type="EMBL" id="MU839832">
    <property type="protein sequence ID" value="KAK1756312.1"/>
    <property type="molecule type" value="Genomic_DNA"/>
</dbReference>
<keyword evidence="2" id="KW-1185">Reference proteome</keyword>
<proteinExistence type="predicted"/>
<comment type="caution">
    <text evidence="1">The sequence shown here is derived from an EMBL/GenBank/DDBJ whole genome shotgun (WGS) entry which is preliminary data.</text>
</comment>
<dbReference type="AlphaFoldDB" id="A0AAJ0F732"/>